<organism evidence="1 2">
    <name type="scientific">Rhizobium mulingense</name>
    <dbReference type="NCBI Taxonomy" id="3031128"/>
    <lineage>
        <taxon>Bacteria</taxon>
        <taxon>Pseudomonadati</taxon>
        <taxon>Pseudomonadota</taxon>
        <taxon>Alphaproteobacteria</taxon>
        <taxon>Hyphomicrobiales</taxon>
        <taxon>Rhizobiaceae</taxon>
        <taxon>Rhizobium/Agrobacterium group</taxon>
        <taxon>Rhizobium</taxon>
    </lineage>
</organism>
<gene>
    <name evidence="1" type="ORF">U8465_27685</name>
</gene>
<dbReference type="Proteomes" id="UP001304050">
    <property type="component" value="Unassembled WGS sequence"/>
</dbReference>
<keyword evidence="2" id="KW-1185">Reference proteome</keyword>
<sequence>MKNLYPEQGLVVQLENANLAGQKNEKIGAKALNASAILLFGVIYNRTIFLATTVVLARLLSPEDFGLVALGTSLLTILLAITELSLGSALIHQKEITEDDFHTAFTLGAIRGVLLAAVMVVSGYIMAEAYGDERLIGVCAGLAVRPLLTGLGSPKYIIYSKELSFGTVAFQEGLNFTIQFVVSVAWAYLTDSYWAIVAGTVAASVVGTAMTYMASPYVPKISFRSLSKLLHFSIWLTLNQAVSAVGNRFDNFLAGGWLGMATFGAYNVGNNTAGLITQSAILPLQRVLFPSFAKISDDKQRVQSAFQRSQSSLFAIGMAVGAGQALVAEPFVYLALGPHWPVAVLVIQVIAPILGWQIVFGPANALASALGETKMLFNRTLLLLIFRVPIVFIGLYFYGLPGLLISRAISGGVVVSIVNIYVVKKLTGLTLWDQLSVTWRSWVSGLAMAAVVLGLSANSAPIFSHVDAAYALAWMISVGGIVYCGVHALLWVIGGRSEIGIEAEIAKVLTKIYHRYRKIPQRLPL</sequence>
<name>A0ACC6N5C1_9HYPH</name>
<protein>
    <submittedName>
        <fullName evidence="1">Lipopolysaccharide biosynthesis protein</fullName>
    </submittedName>
</protein>
<evidence type="ECO:0000313" key="1">
    <source>
        <dbReference type="EMBL" id="MEA3520827.1"/>
    </source>
</evidence>
<proteinExistence type="predicted"/>
<comment type="caution">
    <text evidence="1">The sequence shown here is derived from an EMBL/GenBank/DDBJ whole genome shotgun (WGS) entry which is preliminary data.</text>
</comment>
<dbReference type="EMBL" id="JAYESG010000018">
    <property type="protein sequence ID" value="MEA3520827.1"/>
    <property type="molecule type" value="Genomic_DNA"/>
</dbReference>
<evidence type="ECO:0000313" key="2">
    <source>
        <dbReference type="Proteomes" id="UP001304050"/>
    </source>
</evidence>
<accession>A0ACC6N5C1</accession>
<reference evidence="1" key="1">
    <citation type="submission" date="2023-12" db="EMBL/GenBank/DDBJ databases">
        <title>Diversity of Rhizobium in root nodule of phaseolus vulgaris.</title>
        <authorList>
            <person name="Wang H."/>
        </authorList>
    </citation>
    <scope>NUCLEOTIDE SEQUENCE</scope>
    <source>
        <strain evidence="1">MJ31</strain>
    </source>
</reference>